<keyword evidence="2" id="KW-0812">Transmembrane</keyword>
<sequence>MTRVRAALAILVALAILAGSAPAAEAHRLKLFVAVEGLTISGYAFFVGGGRPQDVDFLVKDGTGAAVDRGRTDAEGAFSWNAKRPADYLLAVDTGDGHFAEEKIPADRFSPDAAAASAGPASASPATPRPGVAAAASPESTSAIAPPPACPTPVDPATFVQLTEVAVDRAVARQLRPLIEAQTLAEGRLRFNDVMGGIGMIVGLAGLGAWGLARRRESRGPKP</sequence>
<keyword evidence="2" id="KW-1133">Transmembrane helix</keyword>
<organism evidence="4 5">
    <name type="scientific">Siculibacillus lacustris</name>
    <dbReference type="NCBI Taxonomy" id="1549641"/>
    <lineage>
        <taxon>Bacteria</taxon>
        <taxon>Pseudomonadati</taxon>
        <taxon>Pseudomonadota</taxon>
        <taxon>Alphaproteobacteria</taxon>
        <taxon>Hyphomicrobiales</taxon>
        <taxon>Ancalomicrobiaceae</taxon>
        <taxon>Siculibacillus</taxon>
    </lineage>
</organism>
<feature type="compositionally biased region" description="Low complexity" evidence="1">
    <location>
        <begin position="112"/>
        <end position="131"/>
    </location>
</feature>
<reference evidence="4 5" key="1">
    <citation type="submission" date="2019-02" db="EMBL/GenBank/DDBJ databases">
        <title>Siculibacillus lacustris gen. nov., sp. nov., a new rosette-forming bacterium isolated from a freshwater crater lake (Lake St. Ana, Romania).</title>
        <authorList>
            <person name="Felfoldi T."/>
            <person name="Marton Z."/>
            <person name="Szabo A."/>
            <person name="Mentes A."/>
            <person name="Boka K."/>
            <person name="Marialigeti K."/>
            <person name="Mathe I."/>
            <person name="Koncz M."/>
            <person name="Schumann P."/>
            <person name="Toth E."/>
        </authorList>
    </citation>
    <scope>NUCLEOTIDE SEQUENCE [LARGE SCALE GENOMIC DNA]</scope>
    <source>
        <strain evidence="4 5">SA-279</strain>
    </source>
</reference>
<protein>
    <submittedName>
        <fullName evidence="4">Cobalamin biosynthesis protein CbiM</fullName>
    </submittedName>
</protein>
<gene>
    <name evidence="4" type="ORF">EYW49_02605</name>
</gene>
<feature type="signal peptide" evidence="3">
    <location>
        <begin position="1"/>
        <end position="23"/>
    </location>
</feature>
<evidence type="ECO:0000256" key="1">
    <source>
        <dbReference type="SAM" id="MobiDB-lite"/>
    </source>
</evidence>
<dbReference type="Proteomes" id="UP000292781">
    <property type="component" value="Unassembled WGS sequence"/>
</dbReference>
<feature type="region of interest" description="Disordered" evidence="1">
    <location>
        <begin position="112"/>
        <end position="150"/>
    </location>
</feature>
<keyword evidence="5" id="KW-1185">Reference proteome</keyword>
<keyword evidence="3" id="KW-0732">Signal</keyword>
<evidence type="ECO:0000313" key="4">
    <source>
        <dbReference type="EMBL" id="TBW40638.1"/>
    </source>
</evidence>
<comment type="caution">
    <text evidence="4">The sequence shown here is derived from an EMBL/GenBank/DDBJ whole genome shotgun (WGS) entry which is preliminary data.</text>
</comment>
<feature type="transmembrane region" description="Helical" evidence="2">
    <location>
        <begin position="194"/>
        <end position="213"/>
    </location>
</feature>
<accession>A0A4V2KUA0</accession>
<evidence type="ECO:0000256" key="2">
    <source>
        <dbReference type="SAM" id="Phobius"/>
    </source>
</evidence>
<dbReference type="OrthoDB" id="8447011at2"/>
<proteinExistence type="predicted"/>
<dbReference type="AlphaFoldDB" id="A0A4V2KUA0"/>
<feature type="chain" id="PRO_5020966550" evidence="3">
    <location>
        <begin position="24"/>
        <end position="223"/>
    </location>
</feature>
<keyword evidence="2" id="KW-0472">Membrane</keyword>
<evidence type="ECO:0000313" key="5">
    <source>
        <dbReference type="Proteomes" id="UP000292781"/>
    </source>
</evidence>
<evidence type="ECO:0000256" key="3">
    <source>
        <dbReference type="SAM" id="SignalP"/>
    </source>
</evidence>
<dbReference type="RefSeq" id="WP_131305711.1">
    <property type="nucleotide sequence ID" value="NZ_SJFN01000003.1"/>
</dbReference>
<name>A0A4V2KUA0_9HYPH</name>
<dbReference type="EMBL" id="SJFN01000003">
    <property type="protein sequence ID" value="TBW40638.1"/>
    <property type="molecule type" value="Genomic_DNA"/>
</dbReference>